<comment type="caution">
    <text evidence="1">The sequence shown here is derived from an EMBL/GenBank/DDBJ whole genome shotgun (WGS) entry which is preliminary data.</text>
</comment>
<gene>
    <name evidence="2" type="ORF">HINF_LOCUS28273</name>
    <name evidence="1" type="ORF">HINF_LOCUS34092</name>
</gene>
<name>A0AA86PYI6_9EUKA</name>
<keyword evidence="3" id="KW-1185">Reference proteome</keyword>
<protein>
    <submittedName>
        <fullName evidence="2">Hypothetical_protein</fullName>
    </submittedName>
</protein>
<evidence type="ECO:0000313" key="2">
    <source>
        <dbReference type="EMBL" id="CAL6021656.1"/>
    </source>
</evidence>
<accession>A0AA86PYI6</accession>
<reference evidence="1" key="1">
    <citation type="submission" date="2023-06" db="EMBL/GenBank/DDBJ databases">
        <authorList>
            <person name="Kurt Z."/>
        </authorList>
    </citation>
    <scope>NUCLEOTIDE SEQUENCE</scope>
</reference>
<evidence type="ECO:0000313" key="1">
    <source>
        <dbReference type="EMBL" id="CAI9946447.1"/>
    </source>
</evidence>
<dbReference type="Proteomes" id="UP001642409">
    <property type="component" value="Unassembled WGS sequence"/>
</dbReference>
<organism evidence="1">
    <name type="scientific">Hexamita inflata</name>
    <dbReference type="NCBI Taxonomy" id="28002"/>
    <lineage>
        <taxon>Eukaryota</taxon>
        <taxon>Metamonada</taxon>
        <taxon>Diplomonadida</taxon>
        <taxon>Hexamitidae</taxon>
        <taxon>Hexamitinae</taxon>
        <taxon>Hexamita</taxon>
    </lineage>
</organism>
<dbReference type="AlphaFoldDB" id="A0AA86PYI6"/>
<dbReference type="EMBL" id="CATOUU010000762">
    <property type="protein sequence ID" value="CAI9946447.1"/>
    <property type="molecule type" value="Genomic_DNA"/>
</dbReference>
<sequence>MNSYHSPVTIPQVLPNIGSNRNSVNFFRDLESSNSKTDQFLVLPFGRPVGLPTGKKIRSFNQVITLLNQINQEIRKEITYCKQLDDQADIIDQNICSLLKNLSQFKRIYKKRYQK</sequence>
<evidence type="ECO:0000313" key="3">
    <source>
        <dbReference type="Proteomes" id="UP001642409"/>
    </source>
</evidence>
<proteinExistence type="predicted"/>
<reference evidence="2 3" key="2">
    <citation type="submission" date="2024-07" db="EMBL/GenBank/DDBJ databases">
        <authorList>
            <person name="Akdeniz Z."/>
        </authorList>
    </citation>
    <scope>NUCLEOTIDE SEQUENCE [LARGE SCALE GENOMIC DNA]</scope>
</reference>
<dbReference type="EMBL" id="CAXDID020000089">
    <property type="protein sequence ID" value="CAL6021656.1"/>
    <property type="molecule type" value="Genomic_DNA"/>
</dbReference>